<evidence type="ECO:0000313" key="2">
    <source>
        <dbReference type="Proteomes" id="UP000324222"/>
    </source>
</evidence>
<evidence type="ECO:0000313" key="1">
    <source>
        <dbReference type="EMBL" id="MPC79044.1"/>
    </source>
</evidence>
<reference evidence="1 2" key="1">
    <citation type="submission" date="2019-05" db="EMBL/GenBank/DDBJ databases">
        <title>Another draft genome of Portunus trituberculatus and its Hox gene families provides insights of decapod evolution.</title>
        <authorList>
            <person name="Jeong J.-H."/>
            <person name="Song I."/>
            <person name="Kim S."/>
            <person name="Choi T."/>
            <person name="Kim D."/>
            <person name="Ryu S."/>
            <person name="Kim W."/>
        </authorList>
    </citation>
    <scope>NUCLEOTIDE SEQUENCE [LARGE SCALE GENOMIC DNA]</scope>
    <source>
        <tissue evidence="1">Muscle</tissue>
    </source>
</reference>
<keyword evidence="2" id="KW-1185">Reference proteome</keyword>
<protein>
    <submittedName>
        <fullName evidence="1">Uncharacterized protein</fullName>
    </submittedName>
</protein>
<dbReference type="EMBL" id="VSRR010050084">
    <property type="protein sequence ID" value="MPC79044.1"/>
    <property type="molecule type" value="Genomic_DNA"/>
</dbReference>
<gene>
    <name evidence="1" type="ORF">E2C01_073556</name>
</gene>
<accession>A0A5B7IE87</accession>
<organism evidence="1 2">
    <name type="scientific">Portunus trituberculatus</name>
    <name type="common">Swimming crab</name>
    <name type="synonym">Neptunus trituberculatus</name>
    <dbReference type="NCBI Taxonomy" id="210409"/>
    <lineage>
        <taxon>Eukaryota</taxon>
        <taxon>Metazoa</taxon>
        <taxon>Ecdysozoa</taxon>
        <taxon>Arthropoda</taxon>
        <taxon>Crustacea</taxon>
        <taxon>Multicrustacea</taxon>
        <taxon>Malacostraca</taxon>
        <taxon>Eumalacostraca</taxon>
        <taxon>Eucarida</taxon>
        <taxon>Decapoda</taxon>
        <taxon>Pleocyemata</taxon>
        <taxon>Brachyura</taxon>
        <taxon>Eubrachyura</taxon>
        <taxon>Portunoidea</taxon>
        <taxon>Portunidae</taxon>
        <taxon>Portuninae</taxon>
        <taxon>Portunus</taxon>
    </lineage>
</organism>
<proteinExistence type="predicted"/>
<dbReference type="AlphaFoldDB" id="A0A5B7IE87"/>
<sequence length="88" mass="9771">MGKGRLKTHVPVFSLHQRPRHPSCWSSLSPLSARTTPHTLTPHREQRARGGISEVLQETCWLSLSAPSPAGCLGPHKEGRECCKFFRG</sequence>
<comment type="caution">
    <text evidence="1">The sequence shown here is derived from an EMBL/GenBank/DDBJ whole genome shotgun (WGS) entry which is preliminary data.</text>
</comment>
<dbReference type="Proteomes" id="UP000324222">
    <property type="component" value="Unassembled WGS sequence"/>
</dbReference>
<name>A0A5B7IE87_PORTR</name>